<evidence type="ECO:0000256" key="3">
    <source>
        <dbReference type="ARBA" id="ARBA00023002"/>
    </source>
</evidence>
<feature type="domain" description="Alcohol dehydrogenase iron-type/glycerol dehydrogenase GldA" evidence="12">
    <location>
        <begin position="8"/>
        <end position="154"/>
    </location>
</feature>
<evidence type="ECO:0000256" key="7">
    <source>
        <dbReference type="ARBA" id="ARBA00040132"/>
    </source>
</evidence>
<reference evidence="13 14" key="1">
    <citation type="submission" date="2016-04" db="EMBL/GenBank/DDBJ databases">
        <title>Genome sequence of Clostridium magnum DSM 2767.</title>
        <authorList>
            <person name="Poehlein A."/>
            <person name="Uhlig R."/>
            <person name="Fischer R."/>
            <person name="Bahl H."/>
            <person name="Daniel R."/>
        </authorList>
    </citation>
    <scope>NUCLEOTIDE SEQUENCE [LARGE SCALE GENOMIC DNA]</scope>
    <source>
        <strain evidence="13 14">DSM 2767</strain>
    </source>
</reference>
<dbReference type="PANTHER" id="PTHR43616:SF5">
    <property type="entry name" value="GLYCEROL DEHYDROGENASE 1"/>
    <property type="match status" value="1"/>
</dbReference>
<name>A0A162RBV4_9CLOT</name>
<keyword evidence="9" id="KW-0862">Zinc</keyword>
<dbReference type="EMBL" id="LWAE01000008">
    <property type="protein sequence ID" value="KZL89681.1"/>
    <property type="molecule type" value="Genomic_DNA"/>
</dbReference>
<feature type="binding site" evidence="9">
    <location>
        <position position="254"/>
    </location>
    <ligand>
        <name>glycerol</name>
        <dbReference type="ChEBI" id="CHEBI:17754"/>
    </ligand>
</feature>
<dbReference type="Gene3D" id="1.20.1090.10">
    <property type="entry name" value="Dehydroquinate synthase-like - alpha domain"/>
    <property type="match status" value="1"/>
</dbReference>
<dbReference type="Pfam" id="PF00465">
    <property type="entry name" value="Fe-ADH"/>
    <property type="match status" value="1"/>
</dbReference>
<keyword evidence="3 13" id="KW-0560">Oxidoreductase</keyword>
<accession>A0A162RBV4</accession>
<keyword evidence="2 9" id="KW-0479">Metal-binding</keyword>
<dbReference type="RefSeq" id="WP_066628980.1">
    <property type="nucleotide sequence ID" value="NZ_FQXL01000007.1"/>
</dbReference>
<dbReference type="NCBIfam" id="NF006941">
    <property type="entry name" value="PRK09423.1"/>
    <property type="match status" value="1"/>
</dbReference>
<feature type="binding site" evidence="10">
    <location>
        <position position="121"/>
    </location>
    <ligand>
        <name>glycerol</name>
        <dbReference type="ChEBI" id="CHEBI:17754"/>
    </ligand>
</feature>
<evidence type="ECO:0000256" key="5">
    <source>
        <dbReference type="ARBA" id="ARBA00037918"/>
    </source>
</evidence>
<dbReference type="SUPFAM" id="SSF56796">
    <property type="entry name" value="Dehydroquinate synthase-like"/>
    <property type="match status" value="1"/>
</dbReference>
<evidence type="ECO:0000259" key="12">
    <source>
        <dbReference type="Pfam" id="PF00465"/>
    </source>
</evidence>
<comment type="pathway">
    <text evidence="5">Polyol metabolism; glycerol fermentation; glycerone phosphate from glycerol (oxidative route): step 1/2.</text>
</comment>
<keyword evidence="14" id="KW-1185">Reference proteome</keyword>
<comment type="catalytic activity">
    <reaction evidence="8">
        <text>glycerol + NAD(+) = dihydroxyacetone + NADH + H(+)</text>
        <dbReference type="Rhea" id="RHEA:13769"/>
        <dbReference type="ChEBI" id="CHEBI:15378"/>
        <dbReference type="ChEBI" id="CHEBI:16016"/>
        <dbReference type="ChEBI" id="CHEBI:17754"/>
        <dbReference type="ChEBI" id="CHEBI:57540"/>
        <dbReference type="ChEBI" id="CHEBI:57945"/>
        <dbReference type="EC" id="1.1.1.6"/>
    </reaction>
</comment>
<evidence type="ECO:0000256" key="2">
    <source>
        <dbReference type="ARBA" id="ARBA00022723"/>
    </source>
</evidence>
<organism evidence="13 14">
    <name type="scientific">Clostridium magnum DSM 2767</name>
    <dbReference type="NCBI Taxonomy" id="1121326"/>
    <lineage>
        <taxon>Bacteria</taxon>
        <taxon>Bacillati</taxon>
        <taxon>Bacillota</taxon>
        <taxon>Clostridia</taxon>
        <taxon>Eubacteriales</taxon>
        <taxon>Clostridiaceae</taxon>
        <taxon>Clostridium</taxon>
    </lineage>
</organism>
<dbReference type="GO" id="GO:0005829">
    <property type="term" value="C:cytosol"/>
    <property type="evidence" value="ECO:0007669"/>
    <property type="project" value="TreeGrafter"/>
</dbReference>
<evidence type="ECO:0000313" key="13">
    <source>
        <dbReference type="EMBL" id="KZL89681.1"/>
    </source>
</evidence>
<evidence type="ECO:0000256" key="6">
    <source>
        <dbReference type="ARBA" id="ARBA00039147"/>
    </source>
</evidence>
<feature type="binding site" evidence="9">
    <location>
        <position position="271"/>
    </location>
    <ligand>
        <name>glycerol</name>
        <dbReference type="ChEBI" id="CHEBI:17754"/>
    </ligand>
</feature>
<evidence type="ECO:0000256" key="1">
    <source>
        <dbReference type="ARBA" id="ARBA00007358"/>
    </source>
</evidence>
<dbReference type="Gene3D" id="3.40.50.1970">
    <property type="match status" value="1"/>
</dbReference>
<feature type="binding site" evidence="11">
    <location>
        <position position="125"/>
    </location>
    <ligand>
        <name>NAD(+)</name>
        <dbReference type="ChEBI" id="CHEBI:57540"/>
    </ligand>
</feature>
<comment type="cofactor">
    <cofactor evidence="9">
        <name>Zn(2+)</name>
        <dbReference type="ChEBI" id="CHEBI:29105"/>
    </cofactor>
    <text evidence="9">Binds 1 zinc ion per subunit.</text>
</comment>
<dbReference type="InterPro" id="IPR001670">
    <property type="entry name" value="ADH_Fe/GldA"/>
</dbReference>
<dbReference type="Proteomes" id="UP000076603">
    <property type="component" value="Unassembled WGS sequence"/>
</dbReference>
<dbReference type="PIRSF" id="PIRSF000112">
    <property type="entry name" value="Glycerol_dehydrogenase"/>
    <property type="match status" value="1"/>
</dbReference>
<feature type="binding site" evidence="11">
    <location>
        <position position="131"/>
    </location>
    <ligand>
        <name>NAD(+)</name>
        <dbReference type="ChEBI" id="CHEBI:57540"/>
    </ligand>
</feature>
<feature type="binding site" evidence="9">
    <location>
        <position position="171"/>
    </location>
    <ligand>
        <name>glycerol</name>
        <dbReference type="ChEBI" id="CHEBI:17754"/>
    </ligand>
</feature>
<proteinExistence type="inferred from homology"/>
<feature type="binding site" evidence="11">
    <location>
        <begin position="94"/>
        <end position="98"/>
    </location>
    <ligand>
        <name>NAD(+)</name>
        <dbReference type="ChEBI" id="CHEBI:57540"/>
    </ligand>
</feature>
<sequence>MIRVMRAPSRYVQGKDALLDLKRHVESLGNTFYAIGSKSALKSTKAAIEKSFEGSDMSITFELFNGQCSMAEVNRVRDLIRKSNSNVIVGIGGGRALDTAKVAAHYEKLPLVIIPTVAATDAPCTALSVIYTEQGEFDQYLFYPKNPDVVVVDTGIIAKAPVRFFVAGLGDALGTFFEGRACLRTESLDLDGEHITQSGYCLAELCYKTIVADGYKAKLAIEKGVVVPAVEKAIEATTYLSGVGASGAGLAAAHSIYNGFTVLEECEGTMHGEIVAFGTLVQLLLEDSPIEEIKEVMDFCLSVGLPITLEDIGVKQVDPEKLMKVAKAACAPGESIHNMVGDVTPEELYDAFIVADNMGSQYKRQ</sequence>
<evidence type="ECO:0000256" key="8">
    <source>
        <dbReference type="ARBA" id="ARBA00049006"/>
    </source>
</evidence>
<dbReference type="CDD" id="cd08170">
    <property type="entry name" value="GlyDH"/>
    <property type="match status" value="1"/>
</dbReference>
<dbReference type="InterPro" id="IPR016205">
    <property type="entry name" value="Glycerol_DH"/>
</dbReference>
<evidence type="ECO:0000256" key="10">
    <source>
        <dbReference type="PIRSR" id="PIRSR000112-2"/>
    </source>
</evidence>
<evidence type="ECO:0000313" key="14">
    <source>
        <dbReference type="Proteomes" id="UP000076603"/>
    </source>
</evidence>
<dbReference type="OrthoDB" id="5198708at2"/>
<dbReference type="GO" id="GO:0008888">
    <property type="term" value="F:glycerol dehydrogenase (NAD+) activity"/>
    <property type="evidence" value="ECO:0007669"/>
    <property type="project" value="UniProtKB-EC"/>
</dbReference>
<evidence type="ECO:0000256" key="11">
    <source>
        <dbReference type="PIRSR" id="PIRSR000112-3"/>
    </source>
</evidence>
<evidence type="ECO:0000256" key="9">
    <source>
        <dbReference type="PIRSR" id="PIRSR000112-1"/>
    </source>
</evidence>
<gene>
    <name evidence="13" type="primary">dhaD_2</name>
    <name evidence="13" type="ORF">CLMAG_51810</name>
</gene>
<keyword evidence="4 11" id="KW-0520">NAD</keyword>
<dbReference type="EC" id="1.1.1.6" evidence="6"/>
<dbReference type="STRING" id="1121326.CLMAG_51810"/>
<dbReference type="PATRIC" id="fig|1121326.3.peg.5238"/>
<dbReference type="PROSITE" id="PS00913">
    <property type="entry name" value="ADH_IRON_1"/>
    <property type="match status" value="1"/>
</dbReference>
<dbReference type="GO" id="GO:0046872">
    <property type="term" value="F:metal ion binding"/>
    <property type="evidence" value="ECO:0007669"/>
    <property type="project" value="UniProtKB-KW"/>
</dbReference>
<dbReference type="AlphaFoldDB" id="A0A162RBV4"/>
<evidence type="ECO:0000256" key="4">
    <source>
        <dbReference type="ARBA" id="ARBA00023027"/>
    </source>
</evidence>
<feature type="binding site" evidence="11">
    <location>
        <position position="127"/>
    </location>
    <ligand>
        <name>NAD(+)</name>
        <dbReference type="ChEBI" id="CHEBI:57540"/>
    </ligand>
</feature>
<protein>
    <recommendedName>
        <fullName evidence="7">Glycerol dehydrogenase</fullName>
        <ecNumber evidence="6">1.1.1.6</ecNumber>
    </recommendedName>
</protein>
<dbReference type="PANTHER" id="PTHR43616">
    <property type="entry name" value="GLYCEROL DEHYDROGENASE"/>
    <property type="match status" value="1"/>
</dbReference>
<dbReference type="InterPro" id="IPR018211">
    <property type="entry name" value="ADH_Fe_CS"/>
</dbReference>
<comment type="similarity">
    <text evidence="1">Belongs to the iron-containing alcohol dehydrogenase family.</text>
</comment>
<comment type="caution">
    <text evidence="13">The sequence shown here is derived from an EMBL/GenBank/DDBJ whole genome shotgun (WGS) entry which is preliminary data.</text>
</comment>